<organism evidence="2 3">
    <name type="scientific">Paenibacillus alvei</name>
    <name type="common">Bacillus alvei</name>
    <dbReference type="NCBI Taxonomy" id="44250"/>
    <lineage>
        <taxon>Bacteria</taxon>
        <taxon>Bacillati</taxon>
        <taxon>Bacillota</taxon>
        <taxon>Bacilli</taxon>
        <taxon>Bacillales</taxon>
        <taxon>Paenibacillaceae</taxon>
        <taxon>Paenibacillus</taxon>
    </lineage>
</organism>
<evidence type="ECO:0000313" key="3">
    <source>
        <dbReference type="Proteomes" id="UP001527181"/>
    </source>
</evidence>
<keyword evidence="1" id="KW-0472">Membrane</keyword>
<keyword evidence="3" id="KW-1185">Reference proteome</keyword>
<sequence>MMKKRNVLIISTLLILMIVQSLFMFSWINSPINKIGKDDLKNFETKIGFENYVSSGAKKEFIDSLEKKGIKNIVILGPDKPVQFGELISVKVILEPDRKYLLDFLIFKEVEIHVVAKRFKAE</sequence>
<name>A0ABT4GR17_PAEAL</name>
<proteinExistence type="predicted"/>
<evidence type="ECO:0000256" key="1">
    <source>
        <dbReference type="SAM" id="Phobius"/>
    </source>
</evidence>
<protein>
    <submittedName>
        <fullName evidence="2">Uncharacterized protein</fullName>
    </submittedName>
</protein>
<keyword evidence="1" id="KW-1133">Transmembrane helix</keyword>
<accession>A0ABT4GR17</accession>
<dbReference type="RefSeq" id="WP_268594610.1">
    <property type="nucleotide sequence ID" value="NZ_JAMDLX010000105.1"/>
</dbReference>
<comment type="caution">
    <text evidence="2">The sequence shown here is derived from an EMBL/GenBank/DDBJ whole genome shotgun (WGS) entry which is preliminary data.</text>
</comment>
<reference evidence="2 3" key="1">
    <citation type="submission" date="2022-05" db="EMBL/GenBank/DDBJ databases">
        <title>Genome Sequencing of Bee-Associated Microbes.</title>
        <authorList>
            <person name="Dunlap C."/>
        </authorList>
    </citation>
    <scope>NUCLEOTIDE SEQUENCE [LARGE SCALE GENOMIC DNA]</scope>
    <source>
        <strain evidence="2 3">NRRL B-04010</strain>
    </source>
</reference>
<dbReference type="Proteomes" id="UP001527181">
    <property type="component" value="Unassembled WGS sequence"/>
</dbReference>
<dbReference type="EMBL" id="JAMDNP010000002">
    <property type="protein sequence ID" value="MCY9759140.1"/>
    <property type="molecule type" value="Genomic_DNA"/>
</dbReference>
<gene>
    <name evidence="2" type="ORF">M5X12_00995</name>
</gene>
<feature type="transmembrane region" description="Helical" evidence="1">
    <location>
        <begin position="7"/>
        <end position="28"/>
    </location>
</feature>
<keyword evidence="1" id="KW-0812">Transmembrane</keyword>
<evidence type="ECO:0000313" key="2">
    <source>
        <dbReference type="EMBL" id="MCY9759140.1"/>
    </source>
</evidence>